<evidence type="ECO:0000313" key="2">
    <source>
        <dbReference type="EMBL" id="CAL1392833.1"/>
    </source>
</evidence>
<name>A0AAV2F4D3_9ROSI</name>
<evidence type="ECO:0000313" key="3">
    <source>
        <dbReference type="Proteomes" id="UP001497516"/>
    </source>
</evidence>
<reference evidence="2 3" key="1">
    <citation type="submission" date="2024-04" db="EMBL/GenBank/DDBJ databases">
        <authorList>
            <person name="Fracassetti M."/>
        </authorList>
    </citation>
    <scope>NUCLEOTIDE SEQUENCE [LARGE SCALE GENOMIC DNA]</scope>
</reference>
<feature type="region of interest" description="Disordered" evidence="1">
    <location>
        <begin position="1"/>
        <end position="23"/>
    </location>
</feature>
<keyword evidence="3" id="KW-1185">Reference proteome</keyword>
<dbReference type="EMBL" id="OZ034819">
    <property type="protein sequence ID" value="CAL1392833.1"/>
    <property type="molecule type" value="Genomic_DNA"/>
</dbReference>
<dbReference type="Proteomes" id="UP001497516">
    <property type="component" value="Chromosome 6"/>
</dbReference>
<organism evidence="2 3">
    <name type="scientific">Linum trigynum</name>
    <dbReference type="NCBI Taxonomy" id="586398"/>
    <lineage>
        <taxon>Eukaryota</taxon>
        <taxon>Viridiplantae</taxon>
        <taxon>Streptophyta</taxon>
        <taxon>Embryophyta</taxon>
        <taxon>Tracheophyta</taxon>
        <taxon>Spermatophyta</taxon>
        <taxon>Magnoliopsida</taxon>
        <taxon>eudicotyledons</taxon>
        <taxon>Gunneridae</taxon>
        <taxon>Pentapetalae</taxon>
        <taxon>rosids</taxon>
        <taxon>fabids</taxon>
        <taxon>Malpighiales</taxon>
        <taxon>Linaceae</taxon>
        <taxon>Linum</taxon>
    </lineage>
</organism>
<protein>
    <submittedName>
        <fullName evidence="2">Uncharacterized protein</fullName>
    </submittedName>
</protein>
<accession>A0AAV2F4D3</accession>
<dbReference type="AlphaFoldDB" id="A0AAV2F4D3"/>
<sequence length="93" mass="10608">MQQIPKLAKEGKEARSLSSHRSYSSNGTLLFLGQELSTCHILGPLPCHLGSFSSSIVRFELCWDVAQIDEYVLPLRIYYTTRFVSWDLVMIMP</sequence>
<gene>
    <name evidence="2" type="ORF">LTRI10_LOCUS33450</name>
</gene>
<evidence type="ECO:0000256" key="1">
    <source>
        <dbReference type="SAM" id="MobiDB-lite"/>
    </source>
</evidence>
<proteinExistence type="predicted"/>